<evidence type="ECO:0000256" key="2">
    <source>
        <dbReference type="SAM" id="SignalP"/>
    </source>
</evidence>
<feature type="coiled-coil region" evidence="1">
    <location>
        <begin position="179"/>
        <end position="213"/>
    </location>
</feature>
<evidence type="ECO:0008006" key="4">
    <source>
        <dbReference type="Google" id="ProtNLM"/>
    </source>
</evidence>
<dbReference type="PROSITE" id="PS51257">
    <property type="entry name" value="PROKAR_LIPOPROTEIN"/>
    <property type="match status" value="1"/>
</dbReference>
<feature type="signal peptide" evidence="2">
    <location>
        <begin position="1"/>
        <end position="23"/>
    </location>
</feature>
<organism evidence="3">
    <name type="scientific">uncultured bacterium fosmid pJB69A5</name>
    <dbReference type="NCBI Taxonomy" id="1478067"/>
    <lineage>
        <taxon>Bacteria</taxon>
        <taxon>environmental samples</taxon>
    </lineage>
</organism>
<dbReference type="AlphaFoldDB" id="A0A0H3U9S1"/>
<proteinExistence type="predicted"/>
<dbReference type="EMBL" id="KF540239">
    <property type="protein sequence ID" value="AIF26608.1"/>
    <property type="molecule type" value="Genomic_DNA"/>
</dbReference>
<accession>A0A0H3U9S1</accession>
<keyword evidence="2" id="KW-0732">Signal</keyword>
<name>A0A0H3U9S1_9BACT</name>
<evidence type="ECO:0000256" key="1">
    <source>
        <dbReference type="SAM" id="Coils"/>
    </source>
</evidence>
<keyword evidence="1" id="KW-0175">Coiled coil</keyword>
<sequence>MKKILLFACAAVFAFASCGNKTAAPAGEGDSTAVEAVVSETVESAIADVNAALETGDVSKVQTVLATLQATYAQLVKEGKLEDAKVYASKIQEFVTEHSEDIQKIASGDATISSLINGIKNLPTSAETTAEEAAAAVQSDALSLVDAAKAAAQTAVEEKVNEAKDAAVQKATEAIAPAAQKAAEAKANVDAAKAKAEEKQAQAQATVDAAKKLLGK</sequence>
<reference evidence="3" key="1">
    <citation type="submission" date="2013-08" db="EMBL/GenBank/DDBJ databases">
        <title>Comparison of modified E. coli strains.</title>
        <authorList>
            <person name="Juergensen J."/>
            <person name="Bonge A."/>
            <person name="Streit W.R."/>
        </authorList>
    </citation>
    <scope>NUCLEOTIDE SEQUENCE</scope>
</reference>
<protein>
    <recommendedName>
        <fullName evidence="4">Lipoprotein</fullName>
    </recommendedName>
</protein>
<feature type="chain" id="PRO_5005202750" description="Lipoprotein" evidence="2">
    <location>
        <begin position="24"/>
        <end position="216"/>
    </location>
</feature>
<evidence type="ECO:0000313" key="3">
    <source>
        <dbReference type="EMBL" id="AIF26608.1"/>
    </source>
</evidence>